<dbReference type="EMBL" id="KB933141">
    <property type="protein sequence ID" value="EON99546.1"/>
    <property type="molecule type" value="Genomic_DNA"/>
</dbReference>
<accession>R8BJR0</accession>
<dbReference type="OrthoDB" id="421671at2759"/>
<dbReference type="Gene3D" id="3.60.15.10">
    <property type="entry name" value="Ribonuclease Z/Hydroxyacylglutathione hydrolase-like"/>
    <property type="match status" value="1"/>
</dbReference>
<dbReference type="eggNOG" id="ENOG502S1EZ">
    <property type="taxonomic scope" value="Eukaryota"/>
</dbReference>
<dbReference type="RefSeq" id="XP_007915618.1">
    <property type="nucleotide sequence ID" value="XM_007917427.1"/>
</dbReference>
<dbReference type="InterPro" id="IPR025638">
    <property type="entry name" value="DUF4336"/>
</dbReference>
<protein>
    <submittedName>
        <fullName evidence="1">Putative glutamyl-trna amidotransferase subunit a protein</fullName>
    </submittedName>
</protein>
<name>R8BJR0_PHAM7</name>
<dbReference type="HOGENOM" id="CLU_056292_0_1_1"/>
<keyword evidence="2" id="KW-1185">Reference proteome</keyword>
<evidence type="ECO:0000313" key="1">
    <source>
        <dbReference type="EMBL" id="EON99546.1"/>
    </source>
</evidence>
<keyword evidence="1" id="KW-0808">Transferase</keyword>
<dbReference type="PANTHER" id="PTHR33835">
    <property type="entry name" value="YALI0C07656P"/>
    <property type="match status" value="1"/>
</dbReference>
<dbReference type="Pfam" id="PF14234">
    <property type="entry name" value="DUF4336"/>
    <property type="match status" value="1"/>
</dbReference>
<organism evidence="1 2">
    <name type="scientific">Phaeoacremonium minimum (strain UCR-PA7)</name>
    <name type="common">Esca disease fungus</name>
    <name type="synonym">Togninia minima</name>
    <dbReference type="NCBI Taxonomy" id="1286976"/>
    <lineage>
        <taxon>Eukaryota</taxon>
        <taxon>Fungi</taxon>
        <taxon>Dikarya</taxon>
        <taxon>Ascomycota</taxon>
        <taxon>Pezizomycotina</taxon>
        <taxon>Sordariomycetes</taxon>
        <taxon>Sordariomycetidae</taxon>
        <taxon>Togniniales</taxon>
        <taxon>Togniniaceae</taxon>
        <taxon>Phaeoacremonium</taxon>
    </lineage>
</organism>
<dbReference type="GeneID" id="19325372"/>
<gene>
    <name evidence="1" type="ORF">UCRPA7_4876</name>
</gene>
<dbReference type="PANTHER" id="PTHR33835:SF1">
    <property type="entry name" value="METALLO-BETA-LACTAMASE DOMAIN-CONTAINING PROTEIN"/>
    <property type="match status" value="1"/>
</dbReference>
<dbReference type="AlphaFoldDB" id="R8BJR0"/>
<evidence type="ECO:0000313" key="2">
    <source>
        <dbReference type="Proteomes" id="UP000014074"/>
    </source>
</evidence>
<sequence>MSAKLIPQNPSDVMVIRNITPNVVTLSVPFARFGVIKVGGRATIVKLTSGALAVFSPVALTPEVKAKLTELGGNLQYIIAPDIEHHIFVSDWAREFPSAKIIGPEGLPEKRLKMTDEKVGKESFTHVFEAAHKRDFTITPEFDADFEYEYVDAHANKELVFFYRPDRVLIEADLMFNLPAKEQYSRVPGEDAVEKPGLATRVFGSLQTTQGDAKGTKRFIWYVLSAKDRAGFNESVRRIHSWDFKTIIPCHGDTMEGNGKELFEKIFEWHLKGKK</sequence>
<dbReference type="InterPro" id="IPR036866">
    <property type="entry name" value="RibonucZ/Hydroxyglut_hydro"/>
</dbReference>
<dbReference type="GO" id="GO:0016740">
    <property type="term" value="F:transferase activity"/>
    <property type="evidence" value="ECO:0007669"/>
    <property type="project" value="UniProtKB-KW"/>
</dbReference>
<proteinExistence type="predicted"/>
<reference evidence="2" key="1">
    <citation type="journal article" date="2013" name="Genome Announc.">
        <title>Draft genome sequence of the ascomycete Phaeoacremonium aleophilum strain UCR-PA7, a causal agent of the esca disease complex in grapevines.</title>
        <authorList>
            <person name="Blanco-Ulate B."/>
            <person name="Rolshausen P."/>
            <person name="Cantu D."/>
        </authorList>
    </citation>
    <scope>NUCLEOTIDE SEQUENCE [LARGE SCALE GENOMIC DNA]</scope>
    <source>
        <strain evidence="2">UCR-PA7</strain>
    </source>
</reference>
<dbReference type="KEGG" id="tmn:UCRPA7_4876"/>
<dbReference type="Proteomes" id="UP000014074">
    <property type="component" value="Unassembled WGS sequence"/>
</dbReference>
<dbReference type="SUPFAM" id="SSF56281">
    <property type="entry name" value="Metallo-hydrolase/oxidoreductase"/>
    <property type="match status" value="1"/>
</dbReference>